<evidence type="ECO:0000256" key="12">
    <source>
        <dbReference type="ARBA" id="ARBA00023006"/>
    </source>
</evidence>
<evidence type="ECO:0000256" key="5">
    <source>
        <dbReference type="ARBA" id="ARBA00005363"/>
    </source>
</evidence>
<evidence type="ECO:0000259" key="20">
    <source>
        <dbReference type="PROSITE" id="PS51914"/>
    </source>
</evidence>
<evidence type="ECO:0000313" key="22">
    <source>
        <dbReference type="Proteomes" id="UP001470230"/>
    </source>
</evidence>
<comment type="subcellular location">
    <subcellularLocation>
        <location evidence="2">Cytoplasmic vesicle membrane</location>
        <topology evidence="2">Single-pass type I membrane protein</topology>
    </subcellularLocation>
    <subcellularLocation>
        <location evidence="3">Golgi apparatus membrane</location>
    </subcellularLocation>
    <subcellularLocation>
        <location evidence="1">Mitochondrion membrane</location>
        <topology evidence="1">Single-pass membrane protein</topology>
    </subcellularLocation>
    <subcellularLocation>
        <location evidence="4">Preautophagosomal structure membrane</location>
        <topology evidence="4">Single-pass type I membrane protein</topology>
    </subcellularLocation>
</comment>
<keyword evidence="11 19" id="KW-1133">Transmembrane helix</keyword>
<protein>
    <recommendedName>
        <fullName evidence="6">Autophagy-related protein 27</fullName>
    </recommendedName>
</protein>
<evidence type="ECO:0000256" key="16">
    <source>
        <dbReference type="ARBA" id="ARBA00023157"/>
    </source>
</evidence>
<keyword evidence="10" id="KW-0653">Protein transport</keyword>
<dbReference type="SUPFAM" id="SSF50911">
    <property type="entry name" value="Mannose 6-phosphate receptor domain"/>
    <property type="match status" value="2"/>
</dbReference>
<evidence type="ECO:0000256" key="9">
    <source>
        <dbReference type="ARBA" id="ARBA00022729"/>
    </source>
</evidence>
<comment type="caution">
    <text evidence="21">The sequence shown here is derived from an EMBL/GenBank/DDBJ whole genome shotgun (WGS) entry which is preliminary data.</text>
</comment>
<keyword evidence="7" id="KW-0813">Transport</keyword>
<dbReference type="Pfam" id="PF09451">
    <property type="entry name" value="ATG27"/>
    <property type="match status" value="1"/>
</dbReference>
<evidence type="ECO:0000256" key="18">
    <source>
        <dbReference type="SAM" id="MobiDB-lite"/>
    </source>
</evidence>
<reference evidence="21 22" key="1">
    <citation type="submission" date="2024-04" db="EMBL/GenBank/DDBJ databases">
        <title>Tritrichomonas musculus Genome.</title>
        <authorList>
            <person name="Alves-Ferreira E."/>
            <person name="Grigg M."/>
            <person name="Lorenzi H."/>
            <person name="Galac M."/>
        </authorList>
    </citation>
    <scope>NUCLEOTIDE SEQUENCE [LARGE SCALE GENOMIC DNA]</scope>
    <source>
        <strain evidence="21 22">EAF2021</strain>
    </source>
</reference>
<organism evidence="21 22">
    <name type="scientific">Tritrichomonas musculus</name>
    <dbReference type="NCBI Taxonomy" id="1915356"/>
    <lineage>
        <taxon>Eukaryota</taxon>
        <taxon>Metamonada</taxon>
        <taxon>Parabasalia</taxon>
        <taxon>Tritrichomonadida</taxon>
        <taxon>Tritrichomonadidae</taxon>
        <taxon>Tritrichomonas</taxon>
    </lineage>
</organism>
<keyword evidence="9" id="KW-0732">Signal</keyword>
<evidence type="ECO:0000256" key="1">
    <source>
        <dbReference type="ARBA" id="ARBA00004304"/>
    </source>
</evidence>
<feature type="domain" description="MRH" evidence="20">
    <location>
        <begin position="34"/>
        <end position="180"/>
    </location>
</feature>
<evidence type="ECO:0000256" key="14">
    <source>
        <dbReference type="ARBA" id="ARBA00023128"/>
    </source>
</evidence>
<keyword evidence="14" id="KW-0496">Mitochondrion</keyword>
<evidence type="ECO:0000256" key="17">
    <source>
        <dbReference type="ARBA" id="ARBA00023329"/>
    </source>
</evidence>
<evidence type="ECO:0000256" key="19">
    <source>
        <dbReference type="SAM" id="Phobius"/>
    </source>
</evidence>
<dbReference type="Gene3D" id="2.70.130.10">
    <property type="entry name" value="Mannose-6-phosphate receptor binding domain"/>
    <property type="match status" value="2"/>
</dbReference>
<evidence type="ECO:0000256" key="8">
    <source>
        <dbReference type="ARBA" id="ARBA00022692"/>
    </source>
</evidence>
<keyword evidence="8 19" id="KW-0812">Transmembrane</keyword>
<dbReference type="InterPro" id="IPR044865">
    <property type="entry name" value="MRH_dom"/>
</dbReference>
<dbReference type="EMBL" id="JAPFFF010000016">
    <property type="protein sequence ID" value="KAK8864859.1"/>
    <property type="molecule type" value="Genomic_DNA"/>
</dbReference>
<keyword evidence="22" id="KW-1185">Reference proteome</keyword>
<dbReference type="PROSITE" id="PS51914">
    <property type="entry name" value="MRH"/>
    <property type="match status" value="3"/>
</dbReference>
<evidence type="ECO:0000256" key="6">
    <source>
        <dbReference type="ARBA" id="ARBA00013776"/>
    </source>
</evidence>
<keyword evidence="17" id="KW-0968">Cytoplasmic vesicle</keyword>
<keyword evidence="15 19" id="KW-0472">Membrane</keyword>
<name>A0ABR2IMY4_9EUKA</name>
<feature type="transmembrane region" description="Helical" evidence="19">
    <location>
        <begin position="922"/>
        <end position="945"/>
    </location>
</feature>
<evidence type="ECO:0000256" key="7">
    <source>
        <dbReference type="ARBA" id="ARBA00022448"/>
    </source>
</evidence>
<evidence type="ECO:0000256" key="3">
    <source>
        <dbReference type="ARBA" id="ARBA00004394"/>
    </source>
</evidence>
<dbReference type="InterPro" id="IPR018939">
    <property type="entry name" value="Autophagy-rel_prot_27"/>
</dbReference>
<dbReference type="Proteomes" id="UP001470230">
    <property type="component" value="Unassembled WGS sequence"/>
</dbReference>
<evidence type="ECO:0000256" key="11">
    <source>
        <dbReference type="ARBA" id="ARBA00022989"/>
    </source>
</evidence>
<keyword evidence="13" id="KW-0333">Golgi apparatus</keyword>
<dbReference type="PANTHER" id="PTHR15071:SF0">
    <property type="entry name" value="MANNOSE 6-PHOSPHATE RECEPTOR-LIKE PROTEIN 1"/>
    <property type="match status" value="1"/>
</dbReference>
<feature type="region of interest" description="Disordered" evidence="18">
    <location>
        <begin position="520"/>
        <end position="562"/>
    </location>
</feature>
<comment type="similarity">
    <text evidence="5">Belongs to the ATG27 family.</text>
</comment>
<sequence>MQKIQFYQKIQIFEIIQMFNFLFALLVSYNRYIGDCYAIIDQYEYDLTQFIDKDPYFSESNSYTYVIRLCPNTVSGDKEDVFMLQCPKDFSSACRDIITQNSLNFKPRNPKNFSEGVIYYAEGEPFTEDGQTYKTLDLEFDLICDPQSTADKIDFTYTYDDEVNIGQVSLRGKTSAACPKVVQSPTPTPVYEPDCKYTDRKDDDTDVGIDGDLKTLNDGPFGVKTILTIDGKNKSLFFQACERMLCPPTYNCSTTGYSSAWLCDEESGSRNCISYGVGSSDPDLRPVDTSLANGMIYHMNDTSTNKSIELTLTCSSSFPEGHILWSNLGVMIDNTLSIGGKTKEFCLRVIPTPTPQPEGGSCVFNKTMNNRKISIDLETFNKGQSGWSINVSVETDSALHPDSTLIYQPCGGVICPPDTYCDGDEDAQVWLCYELSGSKECIGYGLTKYNVSINLADQSSLSNGLSVGYTGDNRRFADVTYYCDPFLAPDVLILPAYVTLVGRRLSFYVSSKGACPFNEGPSYSPSPQPYPTATETPVPKPWHPKKPSKPSEPTPTPQPTVSPDFVVHNDTHYAMLSLDQLSQPLFEGNAIVTHNKSSSSLFMTWHPWILTDCPNAHSCDDFSYSNLWLCWTEDDSVRYCHPAADKTISLDMRFTEEGADEVSNGVVINYGGGYGFATKIVSKCNIFETESLKFDDGADFTYHDDNNGRLTIIIDSKLTCPKELATPTIPPTPLPSPPVDPHSKVDRHFTSKVFDGQVIDLDLAEIGSFSQTVFVKTANKENNEVYRSSIFFNPAAVQPCPSGFTCVSSEKSSLWSCFNSTTVKNVCVPIGDDRFGLGFQLLENKRSPHNDAVPNGVSVKYSGGYDLAESTIEFICNTDSVDSSVTFQDVAQKSGNSFTFSILTNLACPVKSTARGAISGGAVFLILVIVVFVLYFSIGTLVEFIRNGSISIPNSKFWTEFYICVITSINFIFSCGKKTILIKNEANYDSIN</sequence>
<proteinExistence type="inferred from homology"/>
<evidence type="ECO:0000256" key="15">
    <source>
        <dbReference type="ARBA" id="ARBA00023136"/>
    </source>
</evidence>
<evidence type="ECO:0000313" key="21">
    <source>
        <dbReference type="EMBL" id="KAK8864859.1"/>
    </source>
</evidence>
<dbReference type="InterPro" id="IPR009011">
    <property type="entry name" value="Man6P_isomerase_rcpt-bd_dom_sf"/>
</dbReference>
<feature type="domain" description="MRH" evidence="20">
    <location>
        <begin position="360"/>
        <end position="517"/>
    </location>
</feature>
<accession>A0ABR2IMY4</accession>
<feature type="compositionally biased region" description="Pro residues" evidence="18">
    <location>
        <begin position="550"/>
        <end position="560"/>
    </location>
</feature>
<gene>
    <name evidence="21" type="ORF">M9Y10_010386</name>
</gene>
<feature type="domain" description="MRH" evidence="20">
    <location>
        <begin position="804"/>
        <end position="910"/>
    </location>
</feature>
<evidence type="ECO:0000256" key="2">
    <source>
        <dbReference type="ARBA" id="ARBA00004358"/>
    </source>
</evidence>
<evidence type="ECO:0000256" key="13">
    <source>
        <dbReference type="ARBA" id="ARBA00023034"/>
    </source>
</evidence>
<keyword evidence="16" id="KW-1015">Disulfide bond</keyword>
<evidence type="ECO:0000256" key="4">
    <source>
        <dbReference type="ARBA" id="ARBA00004472"/>
    </source>
</evidence>
<keyword evidence="12" id="KW-0072">Autophagy</keyword>
<evidence type="ECO:0000256" key="10">
    <source>
        <dbReference type="ARBA" id="ARBA00022927"/>
    </source>
</evidence>
<dbReference type="PANTHER" id="PTHR15071">
    <property type="entry name" value="MANNOSE-6-PHOSPHATE RECEPTOR FAMILY MEMBER"/>
    <property type="match status" value="1"/>
</dbReference>